<organism evidence="3 4">
    <name type="scientific">Parascaris univalens</name>
    <name type="common">Nematode worm</name>
    <dbReference type="NCBI Taxonomy" id="6257"/>
    <lineage>
        <taxon>Eukaryota</taxon>
        <taxon>Metazoa</taxon>
        <taxon>Ecdysozoa</taxon>
        <taxon>Nematoda</taxon>
        <taxon>Chromadorea</taxon>
        <taxon>Rhabditida</taxon>
        <taxon>Spirurina</taxon>
        <taxon>Ascaridomorpha</taxon>
        <taxon>Ascaridoidea</taxon>
        <taxon>Ascarididae</taxon>
        <taxon>Parascaris</taxon>
    </lineage>
</organism>
<feature type="chain" id="PRO_5036836863" evidence="2">
    <location>
        <begin position="18"/>
        <end position="188"/>
    </location>
</feature>
<feature type="transmembrane region" description="Helical" evidence="1">
    <location>
        <begin position="168"/>
        <end position="187"/>
    </location>
</feature>
<dbReference type="AlphaFoldDB" id="A0A915A420"/>
<keyword evidence="2" id="KW-0732">Signal</keyword>
<dbReference type="WBParaSite" id="PgE066_g002_t03">
    <property type="protein sequence ID" value="PgE066_g002_t03"/>
    <property type="gene ID" value="PgE066_g002"/>
</dbReference>
<evidence type="ECO:0000313" key="3">
    <source>
        <dbReference type="Proteomes" id="UP000887569"/>
    </source>
</evidence>
<keyword evidence="1" id="KW-0812">Transmembrane</keyword>
<name>A0A915A420_PARUN</name>
<keyword evidence="3" id="KW-1185">Reference proteome</keyword>
<dbReference type="Proteomes" id="UP000887569">
    <property type="component" value="Unplaced"/>
</dbReference>
<feature type="signal peptide" evidence="2">
    <location>
        <begin position="1"/>
        <end position="17"/>
    </location>
</feature>
<evidence type="ECO:0000256" key="2">
    <source>
        <dbReference type="SAM" id="SignalP"/>
    </source>
</evidence>
<evidence type="ECO:0000256" key="1">
    <source>
        <dbReference type="SAM" id="Phobius"/>
    </source>
</evidence>
<sequence length="188" mass="21016">LVVILLYALVSTEGGYCTIILCTEGVVCGGHQRHAWLHKRAHVARLTQRKLGEASLFSTFPLTPFTDSSHLLPKLCSDYRSAGFLLNDASDHWPIRCVWAGNEMNGTCIPSPLYNSSVTYVPHDRWRKLVRSFRMKIGCSKEDIADADKVPELYICKERCFQAGIGKFPAIIIICIVFLSIVALLMIS</sequence>
<reference evidence="4" key="1">
    <citation type="submission" date="2022-11" db="UniProtKB">
        <authorList>
            <consortium name="WormBaseParasite"/>
        </authorList>
    </citation>
    <scope>IDENTIFICATION</scope>
</reference>
<keyword evidence="1" id="KW-0472">Membrane</keyword>
<proteinExistence type="predicted"/>
<keyword evidence="1" id="KW-1133">Transmembrane helix</keyword>
<accession>A0A915A420</accession>
<protein>
    <submittedName>
        <fullName evidence="4">SPOC domain-containing protein</fullName>
    </submittedName>
</protein>
<evidence type="ECO:0000313" key="4">
    <source>
        <dbReference type="WBParaSite" id="PgE066_g002_t03"/>
    </source>
</evidence>